<sequence length="751" mass="84713">MPKSKNKTKPLNSSLSSYFPFVPGNERKNATAIATASLENLVAPQEKRVVPRKKFTSINSNTRRVEISVQRESEEIKSKEESSLEITKRTLSPRAIQDNVSSIKKEENEDCDVKLNFQNDDTSLKKDERDQCFKKKINLLTLQDESYDFMSDEEVWTDKTKERWRNMQRVSYSVDDYSLETVSEEFPLTEEQLRVYHLVLNSRDSLFFTGSAGSGKSMLLQKIIAALKKKLGSDSVAVTAPTGVAAINIGGNTLHWFAGIGKGDEKEDALIKKVKRNITAKMRWTRVEALIIDEISMLDGVLFDKLESIARNVRNSTLPFGGIQVIVTGDFFQLPPISDGNNAVKFCFEANSWGKCIKHTIQLTQVFRQKEMELITILNDMRVGKVTPSSSELIKRLECEPDYPDDGILPTELFPRNVEVNNANLAQLAKIKHKSYSFYAKDWQPDRFGQLDKLDKNCLAPKVLTLKKDAQVMLIKNLNKDLVNGSRGVVIGYQSNSTEQQFLNGEDEGLPVTDIEPIVKFDNGHVIVVKEAEWTLNGMGDTILARRHQIPLILAWAISIHKSQGQTLARVKVDLTRVFEKGQAYVALSRAISIKAIQVVGFNDRKVMVHEKVKNFYKSLPGVKNEQDDQGSSPENSDQMLKSKTQEVGCGSSSCSVNNEPPHPTVKREPDESICSVDIKPYLMHKTVKRELDESIYPVNNEPSHTMHSTAKRKLDDESTICSLDISHPKAKRRNLKLNWGDEVGRFSDDK</sequence>
<reference evidence="1" key="1">
    <citation type="submission" date="2021-06" db="EMBL/GenBank/DDBJ databases">
        <authorList>
            <person name="Kallberg Y."/>
            <person name="Tangrot J."/>
            <person name="Rosling A."/>
        </authorList>
    </citation>
    <scope>NUCLEOTIDE SEQUENCE</scope>
    <source>
        <strain evidence="1">CL356</strain>
    </source>
</reference>
<dbReference type="Proteomes" id="UP000789525">
    <property type="component" value="Unassembled WGS sequence"/>
</dbReference>
<proteinExistence type="predicted"/>
<evidence type="ECO:0000313" key="1">
    <source>
        <dbReference type="EMBL" id="CAG8655194.1"/>
    </source>
</evidence>
<protein>
    <submittedName>
        <fullName evidence="1">5887_t:CDS:1</fullName>
    </submittedName>
</protein>
<organism evidence="1 2">
    <name type="scientific">Acaulospora colombiana</name>
    <dbReference type="NCBI Taxonomy" id="27376"/>
    <lineage>
        <taxon>Eukaryota</taxon>
        <taxon>Fungi</taxon>
        <taxon>Fungi incertae sedis</taxon>
        <taxon>Mucoromycota</taxon>
        <taxon>Glomeromycotina</taxon>
        <taxon>Glomeromycetes</taxon>
        <taxon>Diversisporales</taxon>
        <taxon>Acaulosporaceae</taxon>
        <taxon>Acaulospora</taxon>
    </lineage>
</organism>
<accession>A0ACA9NG08</accession>
<name>A0ACA9NG08_9GLOM</name>
<dbReference type="EMBL" id="CAJVPT010021471">
    <property type="protein sequence ID" value="CAG8655194.1"/>
    <property type="molecule type" value="Genomic_DNA"/>
</dbReference>
<comment type="caution">
    <text evidence="1">The sequence shown here is derived from an EMBL/GenBank/DDBJ whole genome shotgun (WGS) entry which is preliminary data.</text>
</comment>
<evidence type="ECO:0000313" key="2">
    <source>
        <dbReference type="Proteomes" id="UP000789525"/>
    </source>
</evidence>
<feature type="non-terminal residue" evidence="1">
    <location>
        <position position="751"/>
    </location>
</feature>
<keyword evidence="2" id="KW-1185">Reference proteome</keyword>
<gene>
    <name evidence="1" type="ORF">ACOLOM_LOCUS8377</name>
</gene>